<dbReference type="EMBL" id="BLKW01000004">
    <property type="protein sequence ID" value="GFG75629.1"/>
    <property type="molecule type" value="Genomic_DNA"/>
</dbReference>
<keyword evidence="3" id="KW-1185">Reference proteome</keyword>
<dbReference type="AlphaFoldDB" id="A0A7I9Y0R1"/>
<evidence type="ECO:0000313" key="2">
    <source>
        <dbReference type="EMBL" id="GFG75629.1"/>
    </source>
</evidence>
<protein>
    <submittedName>
        <fullName evidence="2">Uncharacterized protein</fullName>
    </submittedName>
</protein>
<reference evidence="2 3" key="1">
    <citation type="journal article" date="2019" name="Emerg. Microbes Infect.">
        <title>Comprehensive subspecies identification of 175 nontuberculous mycobacteria species based on 7547 genomic profiles.</title>
        <authorList>
            <person name="Matsumoto Y."/>
            <person name="Kinjo T."/>
            <person name="Motooka D."/>
            <person name="Nabeya D."/>
            <person name="Jung N."/>
            <person name="Uechi K."/>
            <person name="Horii T."/>
            <person name="Iida T."/>
            <person name="Fujita J."/>
            <person name="Nakamura S."/>
        </authorList>
    </citation>
    <scope>NUCLEOTIDE SEQUENCE [LARGE SCALE GENOMIC DNA]</scope>
    <source>
        <strain evidence="2 3">JCM 17322</strain>
    </source>
</reference>
<feature type="coiled-coil region" evidence="1">
    <location>
        <begin position="38"/>
        <end position="65"/>
    </location>
</feature>
<keyword evidence="1" id="KW-0175">Coiled coil</keyword>
<sequence>MKNITVSVPEDVYRNARIRAAELGKSLSALVAEFLNSLSEREAEFARLEAKQRQVQREIRRFRARDRLGRDDIHDRAVH</sequence>
<name>A0A7I9Y0R1_9MYCO</name>
<comment type="caution">
    <text evidence="2">The sequence shown here is derived from an EMBL/GenBank/DDBJ whole genome shotgun (WGS) entry which is preliminary data.</text>
</comment>
<organism evidence="2 3">
    <name type="scientific">Mycobacterium botniense</name>
    <dbReference type="NCBI Taxonomy" id="84962"/>
    <lineage>
        <taxon>Bacteria</taxon>
        <taxon>Bacillati</taxon>
        <taxon>Actinomycetota</taxon>
        <taxon>Actinomycetes</taxon>
        <taxon>Mycobacteriales</taxon>
        <taxon>Mycobacteriaceae</taxon>
        <taxon>Mycobacterium</taxon>
    </lineage>
</organism>
<evidence type="ECO:0000313" key="3">
    <source>
        <dbReference type="Proteomes" id="UP000465361"/>
    </source>
</evidence>
<evidence type="ECO:0000256" key="1">
    <source>
        <dbReference type="SAM" id="Coils"/>
    </source>
</evidence>
<dbReference type="Proteomes" id="UP000465361">
    <property type="component" value="Unassembled WGS sequence"/>
</dbReference>
<dbReference type="RefSeq" id="WP_163758463.1">
    <property type="nucleotide sequence ID" value="NZ_BLKW01000004.1"/>
</dbReference>
<accession>A0A7I9Y0R1</accession>
<gene>
    <name evidence="2" type="ORF">MBOT_29940</name>
</gene>
<proteinExistence type="predicted"/>